<protein>
    <submittedName>
        <fullName evidence="1">Uncharacterized protein</fullName>
    </submittedName>
</protein>
<proteinExistence type="predicted"/>
<reference evidence="1" key="1">
    <citation type="submission" date="2018-02" db="EMBL/GenBank/DDBJ databases">
        <title>Rhizophora mucronata_Transcriptome.</title>
        <authorList>
            <person name="Meera S.P."/>
            <person name="Sreeshan A."/>
            <person name="Augustine A."/>
        </authorList>
    </citation>
    <scope>NUCLEOTIDE SEQUENCE</scope>
    <source>
        <tissue evidence="1">Leaf</tissue>
    </source>
</reference>
<evidence type="ECO:0000313" key="1">
    <source>
        <dbReference type="EMBL" id="MBX63995.1"/>
    </source>
</evidence>
<dbReference type="EMBL" id="GGEC01083511">
    <property type="protein sequence ID" value="MBX63995.1"/>
    <property type="molecule type" value="Transcribed_RNA"/>
</dbReference>
<sequence length="34" mass="3929">MRKGLDNLPLYESFNLIHDTSVLFCIIADLEFCP</sequence>
<organism evidence="1">
    <name type="scientific">Rhizophora mucronata</name>
    <name type="common">Asiatic mangrove</name>
    <dbReference type="NCBI Taxonomy" id="61149"/>
    <lineage>
        <taxon>Eukaryota</taxon>
        <taxon>Viridiplantae</taxon>
        <taxon>Streptophyta</taxon>
        <taxon>Embryophyta</taxon>
        <taxon>Tracheophyta</taxon>
        <taxon>Spermatophyta</taxon>
        <taxon>Magnoliopsida</taxon>
        <taxon>eudicotyledons</taxon>
        <taxon>Gunneridae</taxon>
        <taxon>Pentapetalae</taxon>
        <taxon>rosids</taxon>
        <taxon>fabids</taxon>
        <taxon>Malpighiales</taxon>
        <taxon>Rhizophoraceae</taxon>
        <taxon>Rhizophora</taxon>
    </lineage>
</organism>
<dbReference type="AlphaFoldDB" id="A0A2P2QAK4"/>
<name>A0A2P2QAK4_RHIMU</name>
<accession>A0A2P2QAK4</accession>